<name>A0A2I9D0R3_9DEIO</name>
<organism evidence="5 6">
    <name type="scientific">Deinococcus aerius</name>
    <dbReference type="NCBI Taxonomy" id="200253"/>
    <lineage>
        <taxon>Bacteria</taxon>
        <taxon>Thermotogati</taxon>
        <taxon>Deinococcota</taxon>
        <taxon>Deinococci</taxon>
        <taxon>Deinococcales</taxon>
        <taxon>Deinococcaceae</taxon>
        <taxon>Deinococcus</taxon>
    </lineage>
</organism>
<proteinExistence type="inferred from homology"/>
<dbReference type="GO" id="GO:0005829">
    <property type="term" value="C:cytosol"/>
    <property type="evidence" value="ECO:0007669"/>
    <property type="project" value="TreeGrafter"/>
</dbReference>
<dbReference type="SMART" id="SM00411">
    <property type="entry name" value="BHL"/>
    <property type="match status" value="1"/>
</dbReference>
<keyword evidence="2 5" id="KW-0238">DNA-binding</keyword>
<feature type="region of interest" description="Disordered" evidence="4">
    <location>
        <begin position="1"/>
        <end position="26"/>
    </location>
</feature>
<gene>
    <name evidence="5" type="ORF">DAERI_230035</name>
</gene>
<dbReference type="OrthoDB" id="72402at2"/>
<evidence type="ECO:0000256" key="4">
    <source>
        <dbReference type="SAM" id="MobiDB-lite"/>
    </source>
</evidence>
<reference evidence="6" key="1">
    <citation type="submission" date="2018-01" db="EMBL/GenBank/DDBJ databases">
        <title>Draft Genome Sequence of the Radioresistant Bacterium Deinococcus aerius TR0125, Isolated from the Higher Atmosphere above Japan.</title>
        <authorList>
            <person name="Satoh K."/>
            <person name="Arai H."/>
            <person name="Sanzen T."/>
            <person name="Kawaguchi Y."/>
            <person name="Hayashi H."/>
            <person name="Yokobori S."/>
            <person name="Yamagishi A."/>
            <person name="Oono Y."/>
            <person name="Narumi I."/>
        </authorList>
    </citation>
    <scope>NUCLEOTIDE SEQUENCE [LARGE SCALE GENOMIC DNA]</scope>
    <source>
        <strain evidence="6">TR0125</strain>
    </source>
</reference>
<dbReference type="Pfam" id="PF00216">
    <property type="entry name" value="Bac_DNA_binding"/>
    <property type="match status" value="1"/>
</dbReference>
<dbReference type="Gene3D" id="4.10.520.10">
    <property type="entry name" value="IHF-like DNA-binding proteins"/>
    <property type="match status" value="1"/>
</dbReference>
<dbReference type="PANTHER" id="PTHR33175:SF3">
    <property type="entry name" value="DNA-BINDING PROTEIN HU-BETA"/>
    <property type="match status" value="1"/>
</dbReference>
<dbReference type="GO" id="GO:0030261">
    <property type="term" value="P:chromosome condensation"/>
    <property type="evidence" value="ECO:0007669"/>
    <property type="project" value="UniProtKB-KW"/>
</dbReference>
<dbReference type="PANTHER" id="PTHR33175">
    <property type="entry name" value="DNA-BINDING PROTEIN HU"/>
    <property type="match status" value="1"/>
</dbReference>
<dbReference type="RefSeq" id="WP_103131422.1">
    <property type="nucleotide sequence ID" value="NZ_BFAG01000023.1"/>
</dbReference>
<dbReference type="GO" id="GO:0030527">
    <property type="term" value="F:structural constituent of chromatin"/>
    <property type="evidence" value="ECO:0007669"/>
    <property type="project" value="InterPro"/>
</dbReference>
<comment type="similarity">
    <text evidence="3">Belongs to the bacterial histone-like protein family.</text>
</comment>
<dbReference type="InterPro" id="IPR010992">
    <property type="entry name" value="IHF-like_DNA-bd_dom_sf"/>
</dbReference>
<dbReference type="Proteomes" id="UP000236569">
    <property type="component" value="Unassembled WGS sequence"/>
</dbReference>
<dbReference type="SUPFAM" id="SSF47729">
    <property type="entry name" value="IHF-like DNA-binding proteins"/>
    <property type="match status" value="1"/>
</dbReference>
<evidence type="ECO:0000256" key="1">
    <source>
        <dbReference type="ARBA" id="ARBA00023067"/>
    </source>
</evidence>
<protein>
    <submittedName>
        <fullName evidence="5">Histone-like protein DNA-binding protein</fullName>
    </submittedName>
</protein>
<evidence type="ECO:0000313" key="6">
    <source>
        <dbReference type="Proteomes" id="UP000236569"/>
    </source>
</evidence>
<keyword evidence="6" id="KW-1185">Reference proteome</keyword>
<dbReference type="GO" id="GO:0003677">
    <property type="term" value="F:DNA binding"/>
    <property type="evidence" value="ECO:0007669"/>
    <property type="project" value="UniProtKB-KW"/>
</dbReference>
<evidence type="ECO:0000256" key="2">
    <source>
        <dbReference type="ARBA" id="ARBA00023125"/>
    </source>
</evidence>
<dbReference type="InterPro" id="IPR000119">
    <property type="entry name" value="Hist_DNA-bd"/>
</dbReference>
<sequence>MARTRQTAAREDSEPQAPAARERGKISKTQIIEQVVGRTSLNRKQASAAVACMVETVVDALRSGRSVGLPGLGTLSVIQTAGRQGVRPGTSERIQIPPGKKIRFKVATTLRGNL</sequence>
<dbReference type="EMBL" id="BFAG01000023">
    <property type="protein sequence ID" value="GBF08144.1"/>
    <property type="molecule type" value="Genomic_DNA"/>
</dbReference>
<evidence type="ECO:0000256" key="3">
    <source>
        <dbReference type="RuleBase" id="RU003939"/>
    </source>
</evidence>
<accession>A0A2I9D0R3</accession>
<dbReference type="AlphaFoldDB" id="A0A2I9D0R3"/>
<keyword evidence="1" id="KW-0226">DNA condensation</keyword>
<evidence type="ECO:0000313" key="5">
    <source>
        <dbReference type="EMBL" id="GBF08144.1"/>
    </source>
</evidence>
<comment type="caution">
    <text evidence="5">The sequence shown here is derived from an EMBL/GenBank/DDBJ whole genome shotgun (WGS) entry which is preliminary data.</text>
</comment>